<dbReference type="GeneID" id="98402573"/>
<name>A0A643FZ03_9BURK</name>
<accession>A0A643FZ03</accession>
<gene>
    <name evidence="1" type="ORF">F7R26_016785</name>
</gene>
<proteinExistence type="predicted"/>
<evidence type="ECO:0000313" key="2">
    <source>
        <dbReference type="Proteomes" id="UP000397656"/>
    </source>
</evidence>
<dbReference type="RefSeq" id="WP_150986042.1">
    <property type="nucleotide sequence ID" value="NZ_CP062803.1"/>
</dbReference>
<protein>
    <submittedName>
        <fullName evidence="1">Uncharacterized protein</fullName>
    </submittedName>
</protein>
<dbReference type="EMBL" id="CP062803">
    <property type="protein sequence ID" value="QOT75804.1"/>
    <property type="molecule type" value="Genomic_DNA"/>
</dbReference>
<organism evidence="1 2">
    <name type="scientific">Cupriavidus basilensis</name>
    <dbReference type="NCBI Taxonomy" id="68895"/>
    <lineage>
        <taxon>Bacteria</taxon>
        <taxon>Pseudomonadati</taxon>
        <taxon>Pseudomonadota</taxon>
        <taxon>Betaproteobacteria</taxon>
        <taxon>Burkholderiales</taxon>
        <taxon>Burkholderiaceae</taxon>
        <taxon>Cupriavidus</taxon>
    </lineage>
</organism>
<dbReference type="Proteomes" id="UP000397656">
    <property type="component" value="Chromosome 1"/>
</dbReference>
<reference evidence="1 2" key="1">
    <citation type="submission" date="2020-10" db="EMBL/GenBank/DDBJ databases">
        <title>Complete genome sequence of Cupriavidus basilensis CCUG 49340T.</title>
        <authorList>
            <person name="Salva-Serra F."/>
            <person name="Donoso R.A."/>
            <person name="Cho K.H."/>
            <person name="Yoo J.A."/>
            <person name="Lee K."/>
            <person name="Yoon S.-H."/>
            <person name="Perez-Pantoja D."/>
            <person name="Moore E.R.B."/>
        </authorList>
    </citation>
    <scope>NUCLEOTIDE SEQUENCE [LARGE SCALE GENOMIC DNA]</scope>
    <source>
        <strain evidence="2">CCUG 49340</strain>
    </source>
</reference>
<evidence type="ECO:0000313" key="1">
    <source>
        <dbReference type="EMBL" id="QOT75804.1"/>
    </source>
</evidence>
<sequence>MLSALTFGLVPLAASAALGMERAARSILLQAACLTLLAADWARAGSAALPHRALVPDLGELMFVWGPLAFAGMLGWAWRTARAL</sequence>
<dbReference type="AlphaFoldDB" id="A0A643FZ03"/>